<reference evidence="1 2" key="1">
    <citation type="submission" date="2019-01" db="EMBL/GenBank/DDBJ databases">
        <title>Pseudolysobacter antarctica gen. nov., sp. nov., isolated from Fildes Peninsula, Antarctica.</title>
        <authorList>
            <person name="Wei Z."/>
            <person name="Peng F."/>
        </authorList>
    </citation>
    <scope>NUCLEOTIDE SEQUENCE [LARGE SCALE GENOMIC DNA]</scope>
    <source>
        <strain evidence="1 2">AQ6-296</strain>
        <plasmid evidence="1 2">unnamed1</plasmid>
    </source>
</reference>
<dbReference type="EMBL" id="CP035703">
    <property type="protein sequence ID" value="QBB68886.1"/>
    <property type="molecule type" value="Genomic_DNA"/>
</dbReference>
<dbReference type="KEGG" id="xbc:ELE36_00015"/>
<keyword evidence="1" id="KW-0614">Plasmid</keyword>
<gene>
    <name evidence="1" type="ORF">ELE36_00015</name>
</gene>
<name>A0A411HEH4_9GAMM</name>
<proteinExistence type="predicted"/>
<dbReference type="AlphaFoldDB" id="A0A411HEH4"/>
<dbReference type="OrthoDB" id="5411299at2"/>
<evidence type="ECO:0000313" key="1">
    <source>
        <dbReference type="EMBL" id="QBB68886.1"/>
    </source>
</evidence>
<organism evidence="1 2">
    <name type="scientific">Pseudolysobacter antarcticus</name>
    <dbReference type="NCBI Taxonomy" id="2511995"/>
    <lineage>
        <taxon>Bacteria</taxon>
        <taxon>Pseudomonadati</taxon>
        <taxon>Pseudomonadota</taxon>
        <taxon>Gammaproteobacteria</taxon>
        <taxon>Lysobacterales</taxon>
        <taxon>Rhodanobacteraceae</taxon>
        <taxon>Pseudolysobacter</taxon>
    </lineage>
</organism>
<dbReference type="Proteomes" id="UP000291562">
    <property type="component" value="Plasmid unnamed1"/>
</dbReference>
<geneLocation type="plasmid" evidence="1">
    <name>unnamed1</name>
</geneLocation>
<sequence>MANMRSAYQEISVSASQTVSVGQLDGTAVLLTFDFSADPIPINATDLFLQVVYRGPLGDEQDGIAVGLVDVSEPTYVSILNHTDYVLKNNQWQIPAGSDPAAEPITTSLICHALWQIYASSTPGLPAGHVLRLAALRDFTDQYLDKRNIGPSGAFDNFYGSWHGLQRQAVDEKARVTTRTRYSMDEARCLAITWCMPTSMYHRCHRRSHLRGASPLCRRLSQKI</sequence>
<keyword evidence="2" id="KW-1185">Reference proteome</keyword>
<accession>A0A411HEH4</accession>
<evidence type="ECO:0000313" key="2">
    <source>
        <dbReference type="Proteomes" id="UP000291562"/>
    </source>
</evidence>
<protein>
    <submittedName>
        <fullName evidence="1">Uncharacterized protein</fullName>
    </submittedName>
</protein>